<dbReference type="RefSeq" id="WP_254028161.1">
    <property type="nucleotide sequence ID" value="NZ_CAKXZS010000089.1"/>
</dbReference>
<dbReference type="InterPro" id="IPR050602">
    <property type="entry name" value="Malonyl-ACP_OMT"/>
</dbReference>
<dbReference type="InterPro" id="IPR013216">
    <property type="entry name" value="Methyltransf_11"/>
</dbReference>
<feature type="domain" description="Methyltransferase type 11" evidence="3">
    <location>
        <begin position="94"/>
        <end position="141"/>
    </location>
</feature>
<evidence type="ECO:0000313" key="5">
    <source>
        <dbReference type="Proteomes" id="UP001152604"/>
    </source>
</evidence>
<evidence type="ECO:0000256" key="1">
    <source>
        <dbReference type="ARBA" id="ARBA00022603"/>
    </source>
</evidence>
<accession>A0ABN8KGY7</accession>
<keyword evidence="1" id="KW-0489">Methyltransferase</keyword>
<sequence length="295" mass="31439">MQPIVDTSLWLAHKRRALAYPTAGADFLMRRAAEELTDRLGAVERKFDRAAVLFCQTPAAVDVLATSGKVTDIVRVEADAAFLGDGAGGDAAGLVAPLETVPFEPESLDLAVSLLSLQAMNDIPGMLVQIRRALKPDGLFLGAFAGAGTLSELRECLLAAETELYGGASPRVIPFTDVRDAGALLQRAGLALPVADVETVTVRYDSLFGLMADLRAMGETSALTDRSRRPGTRRLFARAAEIYAEQFSDADGRVRASFPIVWMSGWAPDASQQKPLKPGSAKISLKAILENPGGR</sequence>
<reference evidence="4" key="1">
    <citation type="submission" date="2022-03" db="EMBL/GenBank/DDBJ databases">
        <authorList>
            <person name="Brunel B."/>
        </authorList>
    </citation>
    <scope>NUCLEOTIDE SEQUENCE</scope>
    <source>
        <strain evidence="4">STM4922sample</strain>
    </source>
</reference>
<dbReference type="PANTHER" id="PTHR13090:SF1">
    <property type="entry name" value="ARGININE-HYDROXYLASE NDUFAF5, MITOCHONDRIAL"/>
    <property type="match status" value="1"/>
</dbReference>
<keyword evidence="2" id="KW-0808">Transferase</keyword>
<evidence type="ECO:0000256" key="2">
    <source>
        <dbReference type="ARBA" id="ARBA00022679"/>
    </source>
</evidence>
<dbReference type="SUPFAM" id="SSF53335">
    <property type="entry name" value="S-adenosyl-L-methionine-dependent methyltransferases"/>
    <property type="match status" value="1"/>
</dbReference>
<dbReference type="Proteomes" id="UP001152604">
    <property type="component" value="Unassembled WGS sequence"/>
</dbReference>
<evidence type="ECO:0000259" key="3">
    <source>
        <dbReference type="Pfam" id="PF08241"/>
    </source>
</evidence>
<dbReference type="EMBL" id="CAKXZS010000089">
    <property type="protein sequence ID" value="CAH2408048.1"/>
    <property type="molecule type" value="Genomic_DNA"/>
</dbReference>
<name>A0ABN8KGY7_9HYPH</name>
<keyword evidence="5" id="KW-1185">Reference proteome</keyword>
<protein>
    <submittedName>
        <fullName evidence="4">Biotin synthesis protein bioC</fullName>
    </submittedName>
</protein>
<dbReference type="Gene3D" id="3.40.50.150">
    <property type="entry name" value="Vaccinia Virus protein VP39"/>
    <property type="match status" value="1"/>
</dbReference>
<comment type="caution">
    <text evidence="4">The sequence shown here is derived from an EMBL/GenBank/DDBJ whole genome shotgun (WGS) entry which is preliminary data.</text>
</comment>
<proteinExistence type="predicted"/>
<gene>
    <name evidence="4" type="ORF">MES4922_90033</name>
</gene>
<dbReference type="Pfam" id="PF08241">
    <property type="entry name" value="Methyltransf_11"/>
    <property type="match status" value="1"/>
</dbReference>
<evidence type="ECO:0000313" key="4">
    <source>
        <dbReference type="EMBL" id="CAH2408048.1"/>
    </source>
</evidence>
<organism evidence="4 5">
    <name type="scientific">Mesorhizobium ventifaucium</name>
    <dbReference type="NCBI Taxonomy" id="666020"/>
    <lineage>
        <taxon>Bacteria</taxon>
        <taxon>Pseudomonadati</taxon>
        <taxon>Pseudomonadota</taxon>
        <taxon>Alphaproteobacteria</taxon>
        <taxon>Hyphomicrobiales</taxon>
        <taxon>Phyllobacteriaceae</taxon>
        <taxon>Mesorhizobium</taxon>
    </lineage>
</organism>
<dbReference type="InterPro" id="IPR029063">
    <property type="entry name" value="SAM-dependent_MTases_sf"/>
</dbReference>
<dbReference type="PANTHER" id="PTHR13090">
    <property type="entry name" value="ARGININE-HYDROXYLASE NDUFAF5, MITOCHONDRIAL"/>
    <property type="match status" value="1"/>
</dbReference>